<reference evidence="2 3" key="1">
    <citation type="journal article" date="2021" name="Nat. Plants">
        <title>The Taxus genome provides insights into paclitaxel biosynthesis.</title>
        <authorList>
            <person name="Xiong X."/>
            <person name="Gou J."/>
            <person name="Liao Q."/>
            <person name="Li Y."/>
            <person name="Zhou Q."/>
            <person name="Bi G."/>
            <person name="Li C."/>
            <person name="Du R."/>
            <person name="Wang X."/>
            <person name="Sun T."/>
            <person name="Guo L."/>
            <person name="Liang H."/>
            <person name="Lu P."/>
            <person name="Wu Y."/>
            <person name="Zhang Z."/>
            <person name="Ro D.K."/>
            <person name="Shang Y."/>
            <person name="Huang S."/>
            <person name="Yan J."/>
        </authorList>
    </citation>
    <scope>NUCLEOTIDE SEQUENCE [LARGE SCALE GENOMIC DNA]</scope>
    <source>
        <strain evidence="2">Ta-2019</strain>
    </source>
</reference>
<evidence type="ECO:0000313" key="3">
    <source>
        <dbReference type="Proteomes" id="UP000824469"/>
    </source>
</evidence>
<protein>
    <submittedName>
        <fullName evidence="2">Uncharacterized protein</fullName>
    </submittedName>
</protein>
<sequence>MGQMLQHRQKRKESGVLRGVSTEEEEEEGEEECNSTLTDSKENRHEEQKPTELSGGEVSPPPSSSGSPGSPNSKIKPNSKPNSFRCHSIEEENFIITTKPRASNVLMQLISCGSIAVKDHNFVGIPYSKNQGSCDESRTSRMKVVSSTSSVAKRVTAEDEFERMPENPRLAHLHLEDKEYFSGSIVETNTEKEARRRRAYSEEKSSKSNILERPNDQETGGTKCIPRKIKSFKKQQSRNETQKTPSKELKETRKVRRLSNGTSAMTQKTDHIISSSKNSNLAADISSQRSESFRNSFREEPKIIKRDHHQRQSSVTSLTVEQATSCQDAEGTLPTVELRQHLQEC</sequence>
<evidence type="ECO:0000256" key="1">
    <source>
        <dbReference type="SAM" id="MobiDB-lite"/>
    </source>
</evidence>
<accession>A0AA38GNY8</accession>
<name>A0AA38GNY8_TAXCH</name>
<feature type="compositionally biased region" description="Basic residues" evidence="1">
    <location>
        <begin position="225"/>
        <end position="236"/>
    </location>
</feature>
<dbReference type="OMA" id="LERPNDQ"/>
<comment type="caution">
    <text evidence="2">The sequence shown here is derived from an EMBL/GenBank/DDBJ whole genome shotgun (WGS) entry which is preliminary data.</text>
</comment>
<feature type="non-terminal residue" evidence="2">
    <location>
        <position position="345"/>
    </location>
</feature>
<feature type="region of interest" description="Disordered" evidence="1">
    <location>
        <begin position="186"/>
        <end position="268"/>
    </location>
</feature>
<organism evidence="2 3">
    <name type="scientific">Taxus chinensis</name>
    <name type="common">Chinese yew</name>
    <name type="synonym">Taxus wallichiana var. chinensis</name>
    <dbReference type="NCBI Taxonomy" id="29808"/>
    <lineage>
        <taxon>Eukaryota</taxon>
        <taxon>Viridiplantae</taxon>
        <taxon>Streptophyta</taxon>
        <taxon>Embryophyta</taxon>
        <taxon>Tracheophyta</taxon>
        <taxon>Spermatophyta</taxon>
        <taxon>Pinopsida</taxon>
        <taxon>Pinidae</taxon>
        <taxon>Conifers II</taxon>
        <taxon>Cupressales</taxon>
        <taxon>Taxaceae</taxon>
        <taxon>Taxus</taxon>
    </lineage>
</organism>
<dbReference type="InterPro" id="IPR010369">
    <property type="entry name" value="SOK"/>
</dbReference>
<dbReference type="AlphaFoldDB" id="A0AA38GNY8"/>
<gene>
    <name evidence="2" type="ORF">KI387_006519</name>
</gene>
<feature type="compositionally biased region" description="Polar residues" evidence="1">
    <location>
        <begin position="259"/>
        <end position="268"/>
    </location>
</feature>
<feature type="compositionally biased region" description="Acidic residues" evidence="1">
    <location>
        <begin position="22"/>
        <end position="33"/>
    </location>
</feature>
<feature type="compositionally biased region" description="Basic and acidic residues" evidence="1">
    <location>
        <begin position="189"/>
        <end position="206"/>
    </location>
</feature>
<keyword evidence="3" id="KW-1185">Reference proteome</keyword>
<dbReference type="PANTHER" id="PTHR31083">
    <property type="entry name" value="UPSTREAM OF FLC PROTEIN (DUF966)"/>
    <property type="match status" value="1"/>
</dbReference>
<dbReference type="PANTHER" id="PTHR31083:SF6">
    <property type="entry name" value="PROTEIN SOSEKI 3"/>
    <property type="match status" value="1"/>
</dbReference>
<proteinExistence type="predicted"/>
<feature type="compositionally biased region" description="Basic and acidic residues" evidence="1">
    <location>
        <begin position="39"/>
        <end position="50"/>
    </location>
</feature>
<feature type="compositionally biased region" description="Low complexity" evidence="1">
    <location>
        <begin position="64"/>
        <end position="83"/>
    </location>
</feature>
<dbReference type="EMBL" id="JAHRHJ020000002">
    <property type="protein sequence ID" value="KAH9326341.1"/>
    <property type="molecule type" value="Genomic_DNA"/>
</dbReference>
<evidence type="ECO:0000313" key="2">
    <source>
        <dbReference type="EMBL" id="KAH9326341.1"/>
    </source>
</evidence>
<dbReference type="Proteomes" id="UP000824469">
    <property type="component" value="Unassembled WGS sequence"/>
</dbReference>
<feature type="region of interest" description="Disordered" evidence="1">
    <location>
        <begin position="1"/>
        <end position="84"/>
    </location>
</feature>